<accession>A0A8E0WVB4</accession>
<sequence>MTHSKARRRPPIHMIDVEADRLTNLALAAKEQNPQVCRLLLDEIDRAKIHDRARIAPDVVTMRSTVQFLDAATGREHIYELVYPREADIASGKISIMTPVGAGLIGLREGQSILWPDRDGRERELAIIRVRQAAPTV</sequence>
<dbReference type="AlphaFoldDB" id="A0A8E0WVB4"/>
<proteinExistence type="predicted"/>
<dbReference type="InterPro" id="IPR001437">
    <property type="entry name" value="Tscrpt_elong_fac_GreA/B_C"/>
</dbReference>
<dbReference type="PANTHER" id="PTHR30437">
    <property type="entry name" value="TRANSCRIPTION ELONGATION FACTOR GREA"/>
    <property type="match status" value="1"/>
</dbReference>
<organism evidence="2 3">
    <name type="scientific">Sphingobium indicum F2</name>
    <dbReference type="NCBI Taxonomy" id="1450518"/>
    <lineage>
        <taxon>Bacteria</taxon>
        <taxon>Pseudomonadati</taxon>
        <taxon>Pseudomonadota</taxon>
        <taxon>Alphaproteobacteria</taxon>
        <taxon>Sphingomonadales</taxon>
        <taxon>Sphingomonadaceae</taxon>
        <taxon>Sphingobium</taxon>
    </lineage>
</organism>
<comment type="caution">
    <text evidence="2">The sequence shown here is derived from an EMBL/GenBank/DDBJ whole genome shotgun (WGS) entry which is preliminary data.</text>
</comment>
<dbReference type="Proteomes" id="UP000028135">
    <property type="component" value="Unassembled WGS sequence"/>
</dbReference>
<protein>
    <submittedName>
        <fullName evidence="2">Elongation factor GreAB</fullName>
    </submittedName>
</protein>
<gene>
    <name evidence="2" type="ORF">AL00_02125</name>
</gene>
<dbReference type="Pfam" id="PF01272">
    <property type="entry name" value="GreA_GreB"/>
    <property type="match status" value="1"/>
</dbReference>
<dbReference type="NCBIfam" id="NF004396">
    <property type="entry name" value="PRK05753.1"/>
    <property type="match status" value="1"/>
</dbReference>
<feature type="domain" description="Transcription elongation factor GreA/GreB C-terminal" evidence="1">
    <location>
        <begin position="57"/>
        <end position="131"/>
    </location>
</feature>
<dbReference type="GO" id="GO:0003746">
    <property type="term" value="F:translation elongation factor activity"/>
    <property type="evidence" value="ECO:0007669"/>
    <property type="project" value="UniProtKB-KW"/>
</dbReference>
<dbReference type="Gene3D" id="3.10.50.30">
    <property type="entry name" value="Transcription elongation factor, GreA/GreB, C-terminal domain"/>
    <property type="match status" value="1"/>
</dbReference>
<dbReference type="RefSeq" id="WP_025160988.1">
    <property type="nucleotide sequence ID" value="NZ_JANF02000004.1"/>
</dbReference>
<dbReference type="GO" id="GO:0003677">
    <property type="term" value="F:DNA binding"/>
    <property type="evidence" value="ECO:0007669"/>
    <property type="project" value="InterPro"/>
</dbReference>
<evidence type="ECO:0000259" key="1">
    <source>
        <dbReference type="Pfam" id="PF01272"/>
    </source>
</evidence>
<reference evidence="2 3" key="1">
    <citation type="submission" date="2014-05" db="EMBL/GenBank/DDBJ databases">
        <title>Genome Announcement of Sphingobium lucknowense F2.</title>
        <authorList>
            <person name="Lal R."/>
            <person name="Negi V."/>
            <person name="Lata P."/>
            <person name="Sangwan N."/>
            <person name="Gupta S.K."/>
            <person name="Rao D.L.N."/>
            <person name="Das S."/>
        </authorList>
    </citation>
    <scope>NUCLEOTIDE SEQUENCE [LARGE SCALE GENOMIC DNA]</scope>
    <source>
        <strain evidence="2 3">F2</strain>
    </source>
</reference>
<dbReference type="GO" id="GO:0006354">
    <property type="term" value="P:DNA-templated transcription elongation"/>
    <property type="evidence" value="ECO:0007669"/>
    <property type="project" value="TreeGrafter"/>
</dbReference>
<keyword evidence="2" id="KW-0648">Protein biosynthesis</keyword>
<dbReference type="PANTHER" id="PTHR30437:SF5">
    <property type="entry name" value="REGULATOR OF NUCLEOSIDE DIPHOSPHATE KINASE"/>
    <property type="match status" value="1"/>
</dbReference>
<name>A0A8E0WVB4_9SPHN</name>
<dbReference type="EMBL" id="JANF02000004">
    <property type="protein sequence ID" value="KER38148.1"/>
    <property type="molecule type" value="Genomic_DNA"/>
</dbReference>
<keyword evidence="2" id="KW-0251">Elongation factor</keyword>
<dbReference type="InterPro" id="IPR023459">
    <property type="entry name" value="Tscrpt_elong_fac_GreA/B_fam"/>
</dbReference>
<dbReference type="GO" id="GO:0032784">
    <property type="term" value="P:regulation of DNA-templated transcription elongation"/>
    <property type="evidence" value="ECO:0007669"/>
    <property type="project" value="InterPro"/>
</dbReference>
<dbReference type="GO" id="GO:0070063">
    <property type="term" value="F:RNA polymerase binding"/>
    <property type="evidence" value="ECO:0007669"/>
    <property type="project" value="InterPro"/>
</dbReference>
<dbReference type="InterPro" id="IPR036953">
    <property type="entry name" value="GreA/GreB_C_sf"/>
</dbReference>
<evidence type="ECO:0000313" key="2">
    <source>
        <dbReference type="EMBL" id="KER38148.1"/>
    </source>
</evidence>
<dbReference type="SUPFAM" id="SSF54534">
    <property type="entry name" value="FKBP-like"/>
    <property type="match status" value="1"/>
</dbReference>
<evidence type="ECO:0000313" key="3">
    <source>
        <dbReference type="Proteomes" id="UP000028135"/>
    </source>
</evidence>